<gene>
    <name evidence="2" type="ORF">PHYSODRAFT_250725</name>
</gene>
<proteinExistence type="predicted"/>
<dbReference type="InParanoid" id="G4ZXT6"/>
<dbReference type="EMBL" id="JH159157">
    <property type="protein sequence ID" value="EGZ11894.1"/>
    <property type="molecule type" value="Genomic_DNA"/>
</dbReference>
<evidence type="ECO:0000256" key="1">
    <source>
        <dbReference type="SAM" id="Phobius"/>
    </source>
</evidence>
<feature type="transmembrane region" description="Helical" evidence="1">
    <location>
        <begin position="329"/>
        <end position="346"/>
    </location>
</feature>
<evidence type="ECO:0000313" key="2">
    <source>
        <dbReference type="EMBL" id="EGZ11894.1"/>
    </source>
</evidence>
<dbReference type="RefSeq" id="XP_009532227.1">
    <property type="nucleotide sequence ID" value="XM_009533932.1"/>
</dbReference>
<accession>G4ZXT6</accession>
<keyword evidence="1" id="KW-1133">Transmembrane helix</keyword>
<dbReference type="Proteomes" id="UP000002640">
    <property type="component" value="Unassembled WGS sequence"/>
</dbReference>
<keyword evidence="3" id="KW-1185">Reference proteome</keyword>
<name>G4ZXT6_PHYSP</name>
<dbReference type="AlphaFoldDB" id="G4ZXT6"/>
<protein>
    <submittedName>
        <fullName evidence="2">Uncharacterized protein</fullName>
    </submittedName>
</protein>
<feature type="transmembrane region" description="Helical" evidence="1">
    <location>
        <begin position="35"/>
        <end position="61"/>
    </location>
</feature>
<dbReference type="OMA" id="WATMELM"/>
<dbReference type="SMR" id="G4ZXT6"/>
<keyword evidence="1" id="KW-0812">Transmembrane</keyword>
<reference evidence="2 3" key="1">
    <citation type="journal article" date="2006" name="Science">
        <title>Phytophthora genome sequences uncover evolutionary origins and mechanisms of pathogenesis.</title>
        <authorList>
            <person name="Tyler B.M."/>
            <person name="Tripathy S."/>
            <person name="Zhang X."/>
            <person name="Dehal P."/>
            <person name="Jiang R.H."/>
            <person name="Aerts A."/>
            <person name="Arredondo F.D."/>
            <person name="Baxter L."/>
            <person name="Bensasson D."/>
            <person name="Beynon J.L."/>
            <person name="Chapman J."/>
            <person name="Damasceno C.M."/>
            <person name="Dorrance A.E."/>
            <person name="Dou D."/>
            <person name="Dickerman A.W."/>
            <person name="Dubchak I.L."/>
            <person name="Garbelotto M."/>
            <person name="Gijzen M."/>
            <person name="Gordon S.G."/>
            <person name="Govers F."/>
            <person name="Grunwald N.J."/>
            <person name="Huang W."/>
            <person name="Ivors K.L."/>
            <person name="Jones R.W."/>
            <person name="Kamoun S."/>
            <person name="Krampis K."/>
            <person name="Lamour K.H."/>
            <person name="Lee M.K."/>
            <person name="McDonald W.H."/>
            <person name="Medina M."/>
            <person name="Meijer H.J."/>
            <person name="Nordberg E.K."/>
            <person name="Maclean D.J."/>
            <person name="Ospina-Giraldo M.D."/>
            <person name="Morris P.F."/>
            <person name="Phuntumart V."/>
            <person name="Putnam N.H."/>
            <person name="Rash S."/>
            <person name="Rose J.K."/>
            <person name="Sakihama Y."/>
            <person name="Salamov A.A."/>
            <person name="Savidor A."/>
            <person name="Scheuring C.F."/>
            <person name="Smith B.M."/>
            <person name="Sobral B.W."/>
            <person name="Terry A."/>
            <person name="Torto-Alalibo T.A."/>
            <person name="Win J."/>
            <person name="Xu Z."/>
            <person name="Zhang H."/>
            <person name="Grigoriev I.V."/>
            <person name="Rokhsar D.S."/>
            <person name="Boore J.L."/>
        </authorList>
    </citation>
    <scope>NUCLEOTIDE SEQUENCE [LARGE SCALE GENOMIC DNA]</scope>
    <source>
        <strain evidence="2 3">P6497</strain>
    </source>
</reference>
<evidence type="ECO:0000313" key="3">
    <source>
        <dbReference type="Proteomes" id="UP000002640"/>
    </source>
</evidence>
<sequence length="466" mass="52639">MARKRSWEATQVELRGSYSTGRVIDLAKYIRDASWVQMLAVVVGAPVPCLVVTLLIDFLPLSDPSKGIEADELFLAREFYCFAVMTFLAIHQFRTGVRTVLSYPTKRLIVDTLVVAALTLLMRNLFARAVGHLGDETPVLVIFNADVFGSLFVAYCMHSSPSFWATMELMVVDISLMGLSLRDIERARKGLGGLERKVDNGYMWASYHGEVGHISLGGRIPTTLERASIFLEREAQQQGADGSRSSRLLQLTQVPSDQEREGPTLVAKSAAETFIERLKAAGLSGRIYPVAGRRGIVKEVREEAATTYTGSRTLSVQERLKYTRKVRRLLYMAEFLLLLNYVEVGLKACRGSGDPAIYLVATYHLPNKEYYAIYDDIEQNQLIQTLTNVMFYCLFQFVSLLLLVFMLRRMLGLSPIHQIAFVLRKQVDYVQMCLVFWLFYNVQSSLRHLGYDYSFQFAWLSNSAGS</sequence>
<feature type="transmembrane region" description="Helical" evidence="1">
    <location>
        <begin position="389"/>
        <end position="407"/>
    </location>
</feature>
<feature type="transmembrane region" description="Helical" evidence="1">
    <location>
        <begin position="73"/>
        <end position="93"/>
    </location>
</feature>
<keyword evidence="1" id="KW-0472">Membrane</keyword>
<organism evidence="2 3">
    <name type="scientific">Phytophthora sojae (strain P6497)</name>
    <name type="common">Soybean stem and root rot agent</name>
    <name type="synonym">Phytophthora megasperma f. sp. glycines</name>
    <dbReference type="NCBI Taxonomy" id="1094619"/>
    <lineage>
        <taxon>Eukaryota</taxon>
        <taxon>Sar</taxon>
        <taxon>Stramenopiles</taxon>
        <taxon>Oomycota</taxon>
        <taxon>Peronosporomycetes</taxon>
        <taxon>Peronosporales</taxon>
        <taxon>Peronosporaceae</taxon>
        <taxon>Phytophthora</taxon>
    </lineage>
</organism>
<dbReference type="KEGG" id="psoj:PHYSODRAFT_250725"/>
<dbReference type="GeneID" id="20638082"/>